<name>A0A0W8FSK8_9ZZZZ</name>
<organism evidence="1">
    <name type="scientific">hydrocarbon metagenome</name>
    <dbReference type="NCBI Taxonomy" id="938273"/>
    <lineage>
        <taxon>unclassified sequences</taxon>
        <taxon>metagenomes</taxon>
        <taxon>ecological metagenomes</taxon>
    </lineage>
</organism>
<reference evidence="1" key="1">
    <citation type="journal article" date="2015" name="Proc. Natl. Acad. Sci. U.S.A.">
        <title>Networks of energetic and metabolic interactions define dynamics in microbial communities.</title>
        <authorList>
            <person name="Embree M."/>
            <person name="Liu J.K."/>
            <person name="Al-Bassam M.M."/>
            <person name="Zengler K."/>
        </authorList>
    </citation>
    <scope>NUCLEOTIDE SEQUENCE</scope>
</reference>
<dbReference type="InterPro" id="IPR011004">
    <property type="entry name" value="Trimer_LpxA-like_sf"/>
</dbReference>
<evidence type="ECO:0000313" key="1">
    <source>
        <dbReference type="EMBL" id="KUG23893.1"/>
    </source>
</evidence>
<dbReference type="SUPFAM" id="SSF51161">
    <property type="entry name" value="Trimeric LpxA-like enzymes"/>
    <property type="match status" value="1"/>
</dbReference>
<dbReference type="AlphaFoldDB" id="A0A0W8FSK8"/>
<proteinExistence type="predicted"/>
<comment type="caution">
    <text evidence="1">The sequence shown here is derived from an EMBL/GenBank/DDBJ whole genome shotgun (WGS) entry which is preliminary data.</text>
</comment>
<gene>
    <name evidence="1" type="ORF">ASZ90_006297</name>
</gene>
<dbReference type="GO" id="GO:0004089">
    <property type="term" value="F:carbonate dehydratase activity"/>
    <property type="evidence" value="ECO:0007669"/>
    <property type="project" value="UniProtKB-EC"/>
</dbReference>
<dbReference type="EC" id="4.2.1.1" evidence="1"/>
<dbReference type="EMBL" id="LNQE01000880">
    <property type="protein sequence ID" value="KUG23893.1"/>
    <property type="molecule type" value="Genomic_DNA"/>
</dbReference>
<dbReference type="InterPro" id="IPR052265">
    <property type="entry name" value="Gamma-CA"/>
</dbReference>
<protein>
    <submittedName>
        <fullName evidence="1">Carbonic anhydrase</fullName>
        <ecNumber evidence="1">4.2.1.1</ecNumber>
    </submittedName>
</protein>
<accession>A0A0W8FSK8</accession>
<sequence>MIEKNVKTDFSAKISEPVIGSDTYVHPLAAVIGNVILGNNVMVAPTACVRGDEGQPLYIGNESNVQDGVVIHALETELDGKAVEKNLMEVDGKKYAVYVGNRVSLAHQVQIHGPAVVMDDTFVGMKVLVFKSFVGKNCVIEPGVILMGVKVADGRYVPVGSVIKTQAEADALPLITEDYPLKNMNKGVLHVNKALAKGYLTSSVKIM</sequence>
<dbReference type="Pfam" id="PF00132">
    <property type="entry name" value="Hexapep"/>
    <property type="match status" value="1"/>
</dbReference>
<keyword evidence="1" id="KW-0456">Lyase</keyword>
<dbReference type="Gene3D" id="2.160.10.10">
    <property type="entry name" value="Hexapeptide repeat proteins"/>
    <property type="match status" value="1"/>
</dbReference>
<dbReference type="PANTHER" id="PTHR43360">
    <property type="entry name" value="CARBON DIOXIDE CONCENTRATING MECHANISM PROTEIN CCMM"/>
    <property type="match status" value="1"/>
</dbReference>
<dbReference type="PANTHER" id="PTHR43360:SF1">
    <property type="entry name" value="CARBOXYSOME ASSEMBLY PROTEIN CCMM"/>
    <property type="match status" value="1"/>
</dbReference>
<dbReference type="InterPro" id="IPR001451">
    <property type="entry name" value="Hexapep"/>
</dbReference>